<keyword evidence="1" id="KW-1133">Transmembrane helix</keyword>
<dbReference type="EMBL" id="BLAD01000071">
    <property type="protein sequence ID" value="GES03677.1"/>
    <property type="molecule type" value="Genomic_DNA"/>
</dbReference>
<evidence type="ECO:0000313" key="2">
    <source>
        <dbReference type="EMBL" id="GES03677.1"/>
    </source>
</evidence>
<dbReference type="OrthoDB" id="3425454at2"/>
<accession>A0A5M3W3P5</accession>
<sequence length="199" mass="21914">MAAEIDVVARVLAVLGLLTSATSLMWQFVNHRLTGARIRCELRLALYDEADPSGTLDVPAHRSHTDLAWVLEADREEFPHEGALITVRNRGRTAVSVHFPVLTWDGHHYSGVGTQPRGFDMPTGFCRLEPGEAKQWLTPIWASLHDYRTANPEALVTVRAAVQLGTGRWCRSARRNAWIVPPGVTSFGQTTARGGTVPP</sequence>
<feature type="transmembrane region" description="Helical" evidence="1">
    <location>
        <begin position="7"/>
        <end position="29"/>
    </location>
</feature>
<reference evidence="2 3" key="1">
    <citation type="submission" date="2019-10" db="EMBL/GenBank/DDBJ databases">
        <title>Whole genome shotgun sequence of Acrocarpospora corrugata NBRC 13972.</title>
        <authorList>
            <person name="Ichikawa N."/>
            <person name="Kimura A."/>
            <person name="Kitahashi Y."/>
            <person name="Komaki H."/>
            <person name="Oguchi A."/>
        </authorList>
    </citation>
    <scope>NUCLEOTIDE SEQUENCE [LARGE SCALE GENOMIC DNA]</scope>
    <source>
        <strain evidence="2 3">NBRC 13972</strain>
    </source>
</reference>
<evidence type="ECO:0000256" key="1">
    <source>
        <dbReference type="SAM" id="Phobius"/>
    </source>
</evidence>
<dbReference type="RefSeq" id="WP_155339821.1">
    <property type="nucleotide sequence ID" value="NZ_BAAABN010000007.1"/>
</dbReference>
<proteinExistence type="predicted"/>
<organism evidence="2 3">
    <name type="scientific">Acrocarpospora corrugata</name>
    <dbReference type="NCBI Taxonomy" id="35763"/>
    <lineage>
        <taxon>Bacteria</taxon>
        <taxon>Bacillati</taxon>
        <taxon>Actinomycetota</taxon>
        <taxon>Actinomycetes</taxon>
        <taxon>Streptosporangiales</taxon>
        <taxon>Streptosporangiaceae</taxon>
        <taxon>Acrocarpospora</taxon>
    </lineage>
</organism>
<dbReference type="AlphaFoldDB" id="A0A5M3W3P5"/>
<protein>
    <submittedName>
        <fullName evidence="2">Uncharacterized protein</fullName>
    </submittedName>
</protein>
<name>A0A5M3W3P5_9ACTN</name>
<evidence type="ECO:0000313" key="3">
    <source>
        <dbReference type="Proteomes" id="UP000334990"/>
    </source>
</evidence>
<dbReference type="Proteomes" id="UP000334990">
    <property type="component" value="Unassembled WGS sequence"/>
</dbReference>
<keyword evidence="1" id="KW-0472">Membrane</keyword>
<keyword evidence="1" id="KW-0812">Transmembrane</keyword>
<comment type="caution">
    <text evidence="2">The sequence shown here is derived from an EMBL/GenBank/DDBJ whole genome shotgun (WGS) entry which is preliminary data.</text>
</comment>
<keyword evidence="3" id="KW-1185">Reference proteome</keyword>
<gene>
    <name evidence="2" type="ORF">Acor_57430</name>
</gene>